<name>A0A9Q0YCT3_HOLLE</name>
<dbReference type="SMART" id="SM00980">
    <property type="entry name" value="THAP"/>
    <property type="match status" value="1"/>
</dbReference>
<keyword evidence="4 5" id="KW-0238">DNA-binding</keyword>
<gene>
    <name evidence="8" type="ORF">HOLleu_39832</name>
</gene>
<keyword evidence="3" id="KW-0862">Zinc</keyword>
<dbReference type="SMART" id="SM00692">
    <property type="entry name" value="DM3"/>
    <property type="match status" value="1"/>
</dbReference>
<keyword evidence="1" id="KW-0479">Metal-binding</keyword>
<evidence type="ECO:0000256" key="5">
    <source>
        <dbReference type="PROSITE-ProRule" id="PRU00309"/>
    </source>
</evidence>
<dbReference type="Gene3D" id="6.20.210.20">
    <property type="entry name" value="THAP domain"/>
    <property type="match status" value="1"/>
</dbReference>
<dbReference type="InterPro" id="IPR006612">
    <property type="entry name" value="THAP_Znf"/>
</dbReference>
<proteinExistence type="predicted"/>
<evidence type="ECO:0000313" key="8">
    <source>
        <dbReference type="EMBL" id="KAJ8020278.1"/>
    </source>
</evidence>
<feature type="compositionally biased region" description="Basic and acidic residues" evidence="6">
    <location>
        <begin position="146"/>
        <end position="156"/>
    </location>
</feature>
<evidence type="ECO:0000313" key="9">
    <source>
        <dbReference type="Proteomes" id="UP001152320"/>
    </source>
</evidence>
<accession>A0A9Q0YCT3</accession>
<dbReference type="PROSITE" id="PS50950">
    <property type="entry name" value="ZF_THAP"/>
    <property type="match status" value="1"/>
</dbReference>
<organism evidence="8 9">
    <name type="scientific">Holothuria leucospilota</name>
    <name type="common">Black long sea cucumber</name>
    <name type="synonym">Mertensiothuria leucospilota</name>
    <dbReference type="NCBI Taxonomy" id="206669"/>
    <lineage>
        <taxon>Eukaryota</taxon>
        <taxon>Metazoa</taxon>
        <taxon>Echinodermata</taxon>
        <taxon>Eleutherozoa</taxon>
        <taxon>Echinozoa</taxon>
        <taxon>Holothuroidea</taxon>
        <taxon>Aspidochirotacea</taxon>
        <taxon>Aspidochirotida</taxon>
        <taxon>Holothuriidae</taxon>
        <taxon>Holothuria</taxon>
    </lineage>
</organism>
<evidence type="ECO:0000259" key="7">
    <source>
        <dbReference type="PROSITE" id="PS50950"/>
    </source>
</evidence>
<dbReference type="SUPFAM" id="SSF57716">
    <property type="entry name" value="Glucocorticoid receptor-like (DNA-binding domain)"/>
    <property type="match status" value="1"/>
</dbReference>
<protein>
    <submittedName>
        <fullName evidence="8">THAP domain-containing protein 10</fullName>
    </submittedName>
</protein>
<dbReference type="InterPro" id="IPR026516">
    <property type="entry name" value="THAP1/10"/>
</dbReference>
<dbReference type="EMBL" id="JAIZAY010000022">
    <property type="protein sequence ID" value="KAJ8020278.1"/>
    <property type="molecule type" value="Genomic_DNA"/>
</dbReference>
<dbReference type="PANTHER" id="PTHR46600">
    <property type="entry name" value="THAP DOMAIN-CONTAINING"/>
    <property type="match status" value="1"/>
</dbReference>
<dbReference type="Proteomes" id="UP001152320">
    <property type="component" value="Chromosome 22"/>
</dbReference>
<dbReference type="OrthoDB" id="6144846at2759"/>
<evidence type="ECO:0000256" key="4">
    <source>
        <dbReference type="ARBA" id="ARBA00023125"/>
    </source>
</evidence>
<feature type="domain" description="THAP-type" evidence="7">
    <location>
        <begin position="1"/>
        <end position="93"/>
    </location>
</feature>
<evidence type="ECO:0000256" key="1">
    <source>
        <dbReference type="ARBA" id="ARBA00022723"/>
    </source>
</evidence>
<dbReference type="GO" id="GO:0008270">
    <property type="term" value="F:zinc ion binding"/>
    <property type="evidence" value="ECO:0007669"/>
    <property type="project" value="UniProtKB-KW"/>
</dbReference>
<dbReference type="PANTHER" id="PTHR46600:SF11">
    <property type="entry name" value="THAP DOMAIN-CONTAINING PROTEIN 10"/>
    <property type="match status" value="1"/>
</dbReference>
<evidence type="ECO:0000256" key="6">
    <source>
        <dbReference type="SAM" id="MobiDB-lite"/>
    </source>
</evidence>
<comment type="caution">
    <text evidence="8">The sequence shown here is derived from an EMBL/GenBank/DDBJ whole genome shotgun (WGS) entry which is preliminary data.</text>
</comment>
<dbReference type="InterPro" id="IPR038441">
    <property type="entry name" value="THAP_Znf_sf"/>
</dbReference>
<feature type="compositionally biased region" description="Low complexity" evidence="6">
    <location>
        <begin position="117"/>
        <end position="134"/>
    </location>
</feature>
<reference evidence="8" key="1">
    <citation type="submission" date="2021-10" db="EMBL/GenBank/DDBJ databases">
        <title>Tropical sea cucumber genome reveals ecological adaptation and Cuvierian tubules defense mechanism.</title>
        <authorList>
            <person name="Chen T."/>
        </authorList>
    </citation>
    <scope>NUCLEOTIDE SEQUENCE</scope>
    <source>
        <strain evidence="8">Nanhai2018</strain>
        <tissue evidence="8">Muscle</tissue>
    </source>
</reference>
<evidence type="ECO:0000256" key="3">
    <source>
        <dbReference type="ARBA" id="ARBA00022833"/>
    </source>
</evidence>
<evidence type="ECO:0000256" key="2">
    <source>
        <dbReference type="ARBA" id="ARBA00022771"/>
    </source>
</evidence>
<dbReference type="Pfam" id="PF05485">
    <property type="entry name" value="THAP"/>
    <property type="match status" value="1"/>
</dbReference>
<dbReference type="GO" id="GO:0043565">
    <property type="term" value="F:sequence-specific DNA binding"/>
    <property type="evidence" value="ECO:0007669"/>
    <property type="project" value="InterPro"/>
</dbReference>
<keyword evidence="2 5" id="KW-0863">Zinc-finger</keyword>
<feature type="region of interest" description="Disordered" evidence="6">
    <location>
        <begin position="75"/>
        <end position="169"/>
    </location>
</feature>
<dbReference type="AlphaFoldDB" id="A0A9Q0YCT3"/>
<keyword evidence="9" id="KW-1185">Reference proteome</keyword>
<sequence>MPVRCVVGGCSNVITGKISLHRWPKDEKTRRLWTKFVQNTRADFTGPSQFSSICSEHFTEEDYDPSIALKEKMGLAAGKQKRTPLPGRIPTVKVPTRRSGMQSEGGAEEPGPDVRPSTSASSSEEAIPSPSGSGVLSQPVRKKPRLSSERRQRKEVITGPTLLRLELYH</sequence>